<feature type="domain" description="EF-hand" evidence="6">
    <location>
        <begin position="58"/>
        <end position="93"/>
    </location>
</feature>
<sequence length="226" mass="24802">MVISILLLAVLFIAGFINIFFYFPTKKFYAWIQSFFSKKATSTSESRVSSPSKETSAYKKAELKRVFATFDKDGDGFITKTELVESLRNLRLMVTDMEAEEMVAKVDANGDGLIEFDEFCMLYEGMMGGDRQEKGGAGDGEGGGGGGADEGDDLKDAFDVFDKDKDGLISVEELGLVLSALGLNEGNKIENCKKMIRKVDVDGDGMVNFDEFRRMMKAGGVLLTAF</sequence>
<dbReference type="OMA" id="LLTSECM"/>
<dbReference type="GO" id="GO:0043226">
    <property type="term" value="C:organelle"/>
    <property type="evidence" value="ECO:0007669"/>
    <property type="project" value="UniProtKB-ARBA"/>
</dbReference>
<dbReference type="STRING" id="85681.V4WHX4"/>
<accession>V4WHX4</accession>
<evidence type="ECO:0000256" key="3">
    <source>
        <dbReference type="ARBA" id="ARBA00022737"/>
    </source>
</evidence>
<keyword evidence="5" id="KW-0812">Transmembrane</keyword>
<dbReference type="EMBL" id="KI535697">
    <property type="protein sequence ID" value="ESR66319.1"/>
    <property type="molecule type" value="Genomic_DNA"/>
</dbReference>
<dbReference type="InParanoid" id="V4WHX4"/>
<keyword evidence="5" id="KW-1133">Transmembrane helix</keyword>
<dbReference type="InterPro" id="IPR002048">
    <property type="entry name" value="EF_hand_dom"/>
</dbReference>
<dbReference type="InterPro" id="IPR018247">
    <property type="entry name" value="EF_Hand_1_Ca_BS"/>
</dbReference>
<dbReference type="SMART" id="SM00054">
    <property type="entry name" value="EFh"/>
    <property type="match status" value="4"/>
</dbReference>
<dbReference type="InterPro" id="IPR039647">
    <property type="entry name" value="EF_hand_pair_protein_CML-like"/>
</dbReference>
<dbReference type="PROSITE" id="PS50222">
    <property type="entry name" value="EF_HAND_2"/>
    <property type="match status" value="4"/>
</dbReference>
<feature type="transmembrane region" description="Helical" evidence="5">
    <location>
        <begin position="6"/>
        <end position="23"/>
    </location>
</feature>
<proteinExistence type="predicted"/>
<dbReference type="CDD" id="cd00051">
    <property type="entry name" value="EFh"/>
    <property type="match status" value="2"/>
</dbReference>
<feature type="domain" description="EF-hand" evidence="6">
    <location>
        <begin position="94"/>
        <end position="129"/>
    </location>
</feature>
<dbReference type="eggNOG" id="KOG0027">
    <property type="taxonomic scope" value="Eukaryota"/>
</dbReference>
<keyword evidence="4" id="KW-0106">Calcium</keyword>
<dbReference type="OrthoDB" id="26525at2759"/>
<dbReference type="Proteomes" id="UP000030687">
    <property type="component" value="Unassembled WGS sequence"/>
</dbReference>
<keyword evidence="5" id="KW-0472">Membrane</keyword>
<dbReference type="Pfam" id="PF13499">
    <property type="entry name" value="EF-hand_7"/>
    <property type="match status" value="2"/>
</dbReference>
<keyword evidence="2" id="KW-0479">Metal-binding</keyword>
<dbReference type="PRINTS" id="PR01697">
    <property type="entry name" value="PARVALBUMIN"/>
</dbReference>
<dbReference type="PROSITE" id="PS00018">
    <property type="entry name" value="EF_HAND_1"/>
    <property type="match status" value="4"/>
</dbReference>
<dbReference type="FunFam" id="1.10.238.10:FF:000178">
    <property type="entry name" value="Calmodulin-2 A"/>
    <property type="match status" value="1"/>
</dbReference>
<keyword evidence="8" id="KW-1185">Reference proteome</keyword>
<evidence type="ECO:0000313" key="7">
    <source>
        <dbReference type="EMBL" id="ESR66319.1"/>
    </source>
</evidence>
<dbReference type="Gene3D" id="1.10.238.10">
    <property type="entry name" value="EF-hand"/>
    <property type="match status" value="2"/>
</dbReference>
<dbReference type="AlphaFoldDB" id="V4WHX4"/>
<evidence type="ECO:0000256" key="4">
    <source>
        <dbReference type="ARBA" id="ARBA00022837"/>
    </source>
</evidence>
<dbReference type="KEGG" id="cic:CICLE_v10009394mg"/>
<evidence type="ECO:0000256" key="2">
    <source>
        <dbReference type="ARBA" id="ARBA00022723"/>
    </source>
</evidence>
<dbReference type="SMR" id="V4WHX4"/>
<feature type="domain" description="EF-hand" evidence="6">
    <location>
        <begin position="187"/>
        <end position="222"/>
    </location>
</feature>
<gene>
    <name evidence="7" type="ORF">CICLE_v10009394mg</name>
</gene>
<evidence type="ECO:0000256" key="1">
    <source>
        <dbReference type="ARBA" id="ARBA00003291"/>
    </source>
</evidence>
<reference evidence="7 8" key="1">
    <citation type="submission" date="2013-10" db="EMBL/GenBank/DDBJ databases">
        <authorList>
            <consortium name="International Citrus Genome Consortium"/>
            <person name="Jenkins J."/>
            <person name="Schmutz J."/>
            <person name="Prochnik S."/>
            <person name="Rokhsar D."/>
            <person name="Gmitter F."/>
            <person name="Ollitrault P."/>
            <person name="Machado M."/>
            <person name="Talon M."/>
            <person name="Wincker P."/>
            <person name="Jaillon O."/>
            <person name="Morgante M."/>
        </authorList>
    </citation>
    <scope>NUCLEOTIDE SEQUENCE</scope>
    <source>
        <strain evidence="8">cv. Clemenules</strain>
    </source>
</reference>
<protein>
    <recommendedName>
        <fullName evidence="6">EF-hand domain-containing protein</fullName>
    </recommendedName>
</protein>
<evidence type="ECO:0000259" key="6">
    <source>
        <dbReference type="PROSITE" id="PS50222"/>
    </source>
</evidence>
<evidence type="ECO:0000313" key="8">
    <source>
        <dbReference type="Proteomes" id="UP000030687"/>
    </source>
</evidence>
<name>V4WHX4_CITCL</name>
<dbReference type="PANTHER" id="PTHR10891">
    <property type="entry name" value="EF-HAND CALCIUM-BINDING DOMAIN CONTAINING PROTEIN"/>
    <property type="match status" value="1"/>
</dbReference>
<dbReference type="Gramene" id="ESR66319">
    <property type="protein sequence ID" value="ESR66319"/>
    <property type="gene ID" value="CICLE_v10009394mg"/>
</dbReference>
<keyword evidence="3" id="KW-0677">Repeat</keyword>
<dbReference type="SUPFAM" id="SSF47473">
    <property type="entry name" value="EF-hand"/>
    <property type="match status" value="1"/>
</dbReference>
<dbReference type="GO" id="GO:0005509">
    <property type="term" value="F:calcium ion binding"/>
    <property type="evidence" value="ECO:0007669"/>
    <property type="project" value="InterPro"/>
</dbReference>
<comment type="function">
    <text evidence="1">Potential calcium sensor.</text>
</comment>
<organism evidence="7 8">
    <name type="scientific">Citrus clementina</name>
    <name type="common">Clementine</name>
    <name type="synonym">Citrus deliciosa x Citrus sinensis</name>
    <dbReference type="NCBI Taxonomy" id="85681"/>
    <lineage>
        <taxon>Eukaryota</taxon>
        <taxon>Viridiplantae</taxon>
        <taxon>Streptophyta</taxon>
        <taxon>Embryophyta</taxon>
        <taxon>Tracheophyta</taxon>
        <taxon>Spermatophyta</taxon>
        <taxon>Magnoliopsida</taxon>
        <taxon>eudicotyledons</taxon>
        <taxon>Gunneridae</taxon>
        <taxon>Pentapetalae</taxon>
        <taxon>rosids</taxon>
        <taxon>malvids</taxon>
        <taxon>Sapindales</taxon>
        <taxon>Rutaceae</taxon>
        <taxon>Aurantioideae</taxon>
        <taxon>Citrus</taxon>
    </lineage>
</organism>
<dbReference type="GO" id="GO:0005737">
    <property type="term" value="C:cytoplasm"/>
    <property type="evidence" value="ECO:0007669"/>
    <property type="project" value="UniProtKB-ARBA"/>
</dbReference>
<dbReference type="InterPro" id="IPR011992">
    <property type="entry name" value="EF-hand-dom_pair"/>
</dbReference>
<evidence type="ECO:0000256" key="5">
    <source>
        <dbReference type="SAM" id="Phobius"/>
    </source>
</evidence>
<feature type="domain" description="EF-hand" evidence="6">
    <location>
        <begin position="149"/>
        <end position="184"/>
    </location>
</feature>
<dbReference type="FunFam" id="1.10.238.10:FF:000089">
    <property type="entry name" value="calmodulin-like protein 3"/>
    <property type="match status" value="1"/>
</dbReference>